<gene>
    <name evidence="3" type="ORF">AYI68_g4196</name>
</gene>
<evidence type="ECO:0000313" key="4">
    <source>
        <dbReference type="Proteomes" id="UP000187455"/>
    </source>
</evidence>
<feature type="compositionally biased region" description="Basic and acidic residues" evidence="1">
    <location>
        <begin position="1033"/>
        <end position="1044"/>
    </location>
</feature>
<organism evidence="3 4">
    <name type="scientific">Smittium mucronatum</name>
    <dbReference type="NCBI Taxonomy" id="133383"/>
    <lineage>
        <taxon>Eukaryota</taxon>
        <taxon>Fungi</taxon>
        <taxon>Fungi incertae sedis</taxon>
        <taxon>Zoopagomycota</taxon>
        <taxon>Kickxellomycotina</taxon>
        <taxon>Harpellomycetes</taxon>
        <taxon>Harpellales</taxon>
        <taxon>Legeriomycetaceae</taxon>
        <taxon>Smittium</taxon>
    </lineage>
</organism>
<evidence type="ECO:0000313" key="3">
    <source>
        <dbReference type="EMBL" id="OLY81697.1"/>
    </source>
</evidence>
<feature type="compositionally biased region" description="Polar residues" evidence="1">
    <location>
        <begin position="655"/>
        <end position="665"/>
    </location>
</feature>
<dbReference type="GO" id="GO:0003677">
    <property type="term" value="F:DNA binding"/>
    <property type="evidence" value="ECO:0007669"/>
    <property type="project" value="InterPro"/>
</dbReference>
<feature type="region of interest" description="Disordered" evidence="1">
    <location>
        <begin position="655"/>
        <end position="731"/>
    </location>
</feature>
<feature type="domain" description="HTH APSES-type" evidence="2">
    <location>
        <begin position="1037"/>
        <end position="1144"/>
    </location>
</feature>
<protein>
    <recommendedName>
        <fullName evidence="2">HTH APSES-type domain-containing protein</fullName>
    </recommendedName>
</protein>
<dbReference type="EMBL" id="LSSL01002249">
    <property type="protein sequence ID" value="OLY81697.1"/>
    <property type="molecule type" value="Genomic_DNA"/>
</dbReference>
<feature type="region of interest" description="Disordered" evidence="1">
    <location>
        <begin position="934"/>
        <end position="965"/>
    </location>
</feature>
<feature type="compositionally biased region" description="Polar residues" evidence="1">
    <location>
        <begin position="796"/>
        <end position="810"/>
    </location>
</feature>
<sequence>MAINEKPDFFQIPQNNSDKPDVATTSIFSNNIKEFPKKSSLPHCKTTKTTPSVSIFNSTVKSAKNYDQQNLENLKLKHTKSDITNKRKSSSISDYFFDYKILYPDDSRDKVFTAILRALVLVKNKPCSPKELSNIIIQNNLTVLGGATPYATVSSRISQHFKRVSGSNFPRESILGRVSNAENPRKILYYLLPQSKKNSFFAPSSENLKDLSSHMAKNDGSISDSKNFSRISDEPTDSFSMRLMNNPGNKVLPIYNNRSKFLAKHQTTPPKSPFSESLLGLKPPNIKKGSSLSSSGVKKNYSNHSTLAPGILKLKIKIKPSSDELKKNINSLKLPSADSTNLSLSDFKNNQPEECFVEKQSFAESPGYKFASPTRNQNICKNGLPLHSQSKSSLNFSEDVVKFDSYSSPKGDSVNRSHSLPIEDVGLYDEISAEVFSDDVDNHYLPSLNPKDLISFTNQPLKHNFDIRSKWNLKNFNTQNPLYSIKITNSHSPSSYEICKPKPGRGKWLPKPSLDLKTRESEEESFDFSNGVVSGKIGQINNLSLKSNSQSEIIDSYSTEEADNTKFKSSYCFGNRTSNLNEEKLPDNSSKDSTYRFVDNSTDHVNVSGESMQISNINDDENNFVKFHSKSNSCKNGHVPSAIQEHLLNLPAQKSSLENPQNNSLDGLLHPDSDKLKHADSPITHPLPNSRDVCSSKKVEIPPGSPDSEHNPQNPTVDDGRSRNSGILLPELNSNQSSVSYNDLGFLNSFRSILHDELREPGLISLSELDLLWNDSDKEIKEIQSINTLKDETSKSHTQNPSLSCSINMSPKKNDSENIHSFSLGNDNATSFVKENSSTLISAELNCHDFKKNNDNEPSNSTCDSCNNNKVKGHFSKIPIDSDCSKFKKNNSYPSVEPKHRCDTDIHSKMQNKINQDTKDLAFTRRSSVESNFQDFESTSANTKLSDSENSEHQESNFTSPKSVINPSKDNKGLVCEFNWNNDVSIPISSSVVPTTFNISPPTVLTIIETVPVYMTCISRGFVFRKSINAASHKPDESDSKSDSGHSSSQSNLCSKTFKLLRLVENGYVNASSLLEAGGVSSEQERNIVLSLEVGRFKWRRPESQLSGTWVPLSRARALAATCSLTNRVGVFLNDNLESYFPSPLPSSFIRHIIMPYLVPEFLSSSFPQKLETSPVNMIFPKISNISNTNQFESSGTNERIQLKYSTDSLNDLNDKFIFNSNMQFYNPINCLPTQSSEAIGNESHIDYSSQNDYYSTSTNSKVNLIPFSEETDLHLRGNIDLNINDPKKELNSIRSPSINNFKDGSAEPKKSSKIAPISNSDSNLDHLQQILLKINQNINTLINKKKLKESSVDPQKKNSKINSESIPSIGLFEKILHIFFKGSRMAQKKRNVF</sequence>
<reference evidence="3 4" key="1">
    <citation type="journal article" date="2016" name="Mol. Biol. Evol.">
        <title>Genome-Wide Survey of Gut Fungi (Harpellales) Reveals the First Horizontally Transferred Ubiquitin Gene from a Mosquito Host.</title>
        <authorList>
            <person name="Wang Y."/>
            <person name="White M.M."/>
            <person name="Kvist S."/>
            <person name="Moncalvo J.M."/>
        </authorList>
    </citation>
    <scope>NUCLEOTIDE SEQUENCE [LARGE SCALE GENOMIC DNA]</scope>
    <source>
        <strain evidence="3 4">ALG-7-W6</strain>
    </source>
</reference>
<name>A0A1R0GXT1_9FUNG</name>
<feature type="region of interest" description="Disordered" evidence="1">
    <location>
        <begin position="790"/>
        <end position="810"/>
    </location>
</feature>
<dbReference type="OrthoDB" id="5597783at2759"/>
<comment type="caution">
    <text evidence="3">The sequence shown here is derived from an EMBL/GenBank/DDBJ whole genome shotgun (WGS) entry which is preliminary data.</text>
</comment>
<evidence type="ECO:0000256" key="1">
    <source>
        <dbReference type="SAM" id="MobiDB-lite"/>
    </source>
</evidence>
<dbReference type="Gene3D" id="3.10.260.10">
    <property type="entry name" value="Transcription regulator HTH, APSES-type DNA-binding domain"/>
    <property type="match status" value="1"/>
</dbReference>
<feature type="compositionally biased region" description="Basic and acidic residues" evidence="1">
    <location>
        <begin position="669"/>
        <end position="680"/>
    </location>
</feature>
<feature type="compositionally biased region" description="Polar residues" evidence="1">
    <location>
        <begin position="956"/>
        <end position="965"/>
    </location>
</feature>
<proteinExistence type="predicted"/>
<accession>A0A1R0GXT1</accession>
<dbReference type="Pfam" id="PF25318">
    <property type="entry name" value="WHD_GDS1"/>
    <property type="match status" value="1"/>
</dbReference>
<evidence type="ECO:0000259" key="2">
    <source>
        <dbReference type="PROSITE" id="PS51299"/>
    </source>
</evidence>
<feature type="compositionally biased region" description="Basic and acidic residues" evidence="1">
    <location>
        <begin position="946"/>
        <end position="955"/>
    </location>
</feature>
<dbReference type="SUPFAM" id="SSF54616">
    <property type="entry name" value="DNA-binding domain of Mlu1-box binding protein MBP1"/>
    <property type="match status" value="1"/>
</dbReference>
<dbReference type="InterPro" id="IPR036887">
    <property type="entry name" value="HTH_APSES_sf"/>
</dbReference>
<dbReference type="Proteomes" id="UP000187455">
    <property type="component" value="Unassembled WGS sequence"/>
</dbReference>
<feature type="compositionally biased region" description="Polar residues" evidence="1">
    <location>
        <begin position="934"/>
        <end position="945"/>
    </location>
</feature>
<keyword evidence="4" id="KW-1185">Reference proteome</keyword>
<dbReference type="PROSITE" id="PS51299">
    <property type="entry name" value="HTH_APSES"/>
    <property type="match status" value="1"/>
</dbReference>
<dbReference type="InterPro" id="IPR057511">
    <property type="entry name" value="WH_GDS1"/>
</dbReference>
<dbReference type="InterPro" id="IPR003163">
    <property type="entry name" value="Tscrpt_reg_HTH_APSES-type"/>
</dbReference>
<feature type="region of interest" description="Disordered" evidence="1">
    <location>
        <begin position="1033"/>
        <end position="1052"/>
    </location>
</feature>
<feature type="compositionally biased region" description="Polar residues" evidence="1">
    <location>
        <begin position="1293"/>
        <end position="1303"/>
    </location>
</feature>
<feature type="region of interest" description="Disordered" evidence="1">
    <location>
        <begin position="1286"/>
        <end position="1321"/>
    </location>
</feature>
<dbReference type="STRING" id="133383.A0A1R0GXT1"/>